<feature type="region of interest" description="Disordered" evidence="8">
    <location>
        <begin position="406"/>
        <end position="426"/>
    </location>
</feature>
<dbReference type="GO" id="GO:0001868">
    <property type="term" value="P:regulation of complement activation, lectin pathway"/>
    <property type="evidence" value="ECO:0007669"/>
    <property type="project" value="UniProtKB-ARBA"/>
</dbReference>
<dbReference type="Pfam" id="PF22633">
    <property type="entry name" value="F5_F8_type_C_2"/>
    <property type="match status" value="3"/>
</dbReference>
<dbReference type="GO" id="GO:0010185">
    <property type="term" value="P:regulation of cellular defense response"/>
    <property type="evidence" value="ECO:0007669"/>
    <property type="project" value="UniProtKB-ARBA"/>
</dbReference>
<organism evidence="11 12">
    <name type="scientific">Branchiostoma belcheri</name>
    <name type="common">Amphioxus</name>
    <dbReference type="NCBI Taxonomy" id="7741"/>
    <lineage>
        <taxon>Eukaryota</taxon>
        <taxon>Metazoa</taxon>
        <taxon>Chordata</taxon>
        <taxon>Cephalochordata</taxon>
        <taxon>Leptocardii</taxon>
        <taxon>Amphioxiformes</taxon>
        <taxon>Branchiostomatidae</taxon>
        <taxon>Branchiostoma</taxon>
    </lineage>
</organism>
<feature type="domain" description="Fucolectin tachylectin-4 pentraxin-1" evidence="10">
    <location>
        <begin position="208"/>
        <end position="352"/>
    </location>
</feature>
<dbReference type="Gene3D" id="2.150.10.10">
    <property type="entry name" value="Serralysin-like metalloprotease, C-terminal"/>
    <property type="match status" value="1"/>
</dbReference>
<evidence type="ECO:0000256" key="4">
    <source>
        <dbReference type="ARBA" id="ARBA00022723"/>
    </source>
</evidence>
<evidence type="ECO:0000256" key="9">
    <source>
        <dbReference type="SAM" id="SignalP"/>
    </source>
</evidence>
<feature type="domain" description="Fucolectin tachylectin-4 pentraxin-1" evidence="10">
    <location>
        <begin position="436"/>
        <end position="580"/>
    </location>
</feature>
<keyword evidence="4" id="KW-0479">Metal-binding</keyword>
<evidence type="ECO:0000313" key="11">
    <source>
        <dbReference type="Proteomes" id="UP000515135"/>
    </source>
</evidence>
<feature type="chain" id="PRO_5027833091" evidence="9">
    <location>
        <begin position="23"/>
        <end position="1004"/>
    </location>
</feature>
<evidence type="ECO:0000256" key="7">
    <source>
        <dbReference type="ARBA" id="ARBA00023157"/>
    </source>
</evidence>
<evidence type="ECO:0000256" key="5">
    <source>
        <dbReference type="ARBA" id="ARBA00022734"/>
    </source>
</evidence>
<dbReference type="GeneID" id="109474706"/>
<dbReference type="SUPFAM" id="SSF49785">
    <property type="entry name" value="Galactose-binding domain-like"/>
    <property type="match status" value="3"/>
</dbReference>
<evidence type="ECO:0000256" key="2">
    <source>
        <dbReference type="ARBA" id="ARBA00010147"/>
    </source>
</evidence>
<accession>A0A6P4Z253</accession>
<dbReference type="KEGG" id="bbel:109474706"/>
<dbReference type="InterPro" id="IPR011049">
    <property type="entry name" value="Serralysin-like_metalloprot_C"/>
</dbReference>
<dbReference type="PANTHER" id="PTHR45713:SF6">
    <property type="entry name" value="F5_8 TYPE C DOMAIN-CONTAINING PROTEIN"/>
    <property type="match status" value="1"/>
</dbReference>
<protein>
    <submittedName>
        <fullName evidence="12">Uncharacterized protein LOC109474706 isoform X1</fullName>
    </submittedName>
</protein>
<feature type="region of interest" description="Disordered" evidence="8">
    <location>
        <begin position="23"/>
        <end position="51"/>
    </location>
</feature>
<proteinExistence type="inferred from homology"/>
<evidence type="ECO:0000256" key="8">
    <source>
        <dbReference type="SAM" id="MobiDB-lite"/>
    </source>
</evidence>
<reference evidence="12" key="1">
    <citation type="submission" date="2025-08" db="UniProtKB">
        <authorList>
            <consortium name="RefSeq"/>
        </authorList>
    </citation>
    <scope>IDENTIFICATION</scope>
    <source>
        <tissue evidence="12">Gonad</tissue>
    </source>
</reference>
<evidence type="ECO:0000256" key="1">
    <source>
        <dbReference type="ARBA" id="ARBA00002219"/>
    </source>
</evidence>
<feature type="compositionally biased region" description="Acidic residues" evidence="8">
    <location>
        <begin position="821"/>
        <end position="834"/>
    </location>
</feature>
<keyword evidence="11" id="KW-1185">Reference proteome</keyword>
<evidence type="ECO:0000256" key="6">
    <source>
        <dbReference type="ARBA" id="ARBA00022837"/>
    </source>
</evidence>
<dbReference type="Gene3D" id="2.60.120.260">
    <property type="entry name" value="Galactose-binding domain-like"/>
    <property type="match status" value="3"/>
</dbReference>
<sequence length="1004" mass="105024">MEGRLTLFALLIVLGGSSEATAGQGTGTFVNTGSSQPKTQGQPGKCSGSTTNLALNRPATQSSTDFRGAPGRAVDGNRNAIYAKKSCSHTGMERDPWWRVDLGSSQCVDRVVVVKRQRIGGHWLDGFQVYVGDNPNVVENPTCGKKQSVAGKDVITVDCGGLTGRYVGIALPGKKQYLILCEVEVYGGTSPTEVSRPMLKYGQCAEGTTNLALNRPATQSSTDFKGAPGRAVDGNRNAIYAKKSCSHTAMERDPWWRVDLGSSQCIDRVVVVKRQRIGGHWLDGFQVYVGDNPNVVENPTCGGKQSVAGKDVITVDCGGLTGRYVGIALPGKKQYLILCEVEVYGGVTMKTQKAGLIGSVKAQDAGLTSSSLKLQAPKPKGVTIITQKAGLIGSVKAQDAGLTSSGLKLQAPKPKGTSPTKVSRPIPKYDQCAEGITNLALNRPATQSSTDFKGAPGRAVDGNRNAIYAKKSCSHTGMERDPWWRVDLGSSQCIDRVVVVKRQRIGGHWLEGFQVYVGDNPNVVENPTCGGKQSVAGKDVITVDCGGLTGRYVGIALPGKKQYLILCEVEVYGGVTLKTQKAGQIGSVKAQDAGLTSSSLKLQAPKPKASVPPPAPQAPKPKVVQTTSQKKPGAAGHGVVITIGRGSSGGSSGSAGNGAINIINNQISVYSSGGGCHCKTAKCACPGNKGTDPSTSKPAGLTEILLGSVERNEDSPSNVQELDTVETVSEPFVSEVSEERVVLQPETRETQGDLEDQLADGMTVSDDDMAVSDDDMAVSDDYTAVSDDYTAVSDDDTTVSDDYTAVSDDYTAVSDDYTAVSDDDTTVSDDDTAVSDDYTAVSDDDTTVSDDGTAVSDDGTAVSDDDTAVSDDYTAVSDDDTTVSDDGTAVSDDYTAVSDDGTAVSDDYPAVSDDDMAVSNDDMAVSNDDMAVSDDYTAVSDDYTAVSDDGTAVSDDDTAVSDDYTAVSDDDTAVSDDGSAAQAREKLEAVGSKLNTLRELLNLA</sequence>
<dbReference type="GO" id="GO:0046872">
    <property type="term" value="F:metal ion binding"/>
    <property type="evidence" value="ECO:0007669"/>
    <property type="project" value="UniProtKB-KW"/>
</dbReference>
<feature type="compositionally biased region" description="Low complexity" evidence="8">
    <location>
        <begin position="849"/>
        <end position="862"/>
    </location>
</feature>
<dbReference type="PANTHER" id="PTHR45713">
    <property type="entry name" value="FTP DOMAIN-CONTAINING PROTEIN"/>
    <property type="match status" value="1"/>
</dbReference>
<feature type="signal peptide" evidence="9">
    <location>
        <begin position="1"/>
        <end position="22"/>
    </location>
</feature>
<name>A0A6P4Z253_BRABE</name>
<feature type="region of interest" description="Disordered" evidence="8">
    <location>
        <begin position="601"/>
        <end position="636"/>
    </location>
</feature>
<dbReference type="InterPro" id="IPR006585">
    <property type="entry name" value="FTP1"/>
</dbReference>
<keyword evidence="9" id="KW-0732">Signal</keyword>
<feature type="compositionally biased region" description="Low complexity" evidence="8">
    <location>
        <begin position="884"/>
        <end position="893"/>
    </location>
</feature>
<dbReference type="OrthoDB" id="547680at2759"/>
<dbReference type="RefSeq" id="XP_019630608.1">
    <property type="nucleotide sequence ID" value="XM_019775049.1"/>
</dbReference>
<dbReference type="Proteomes" id="UP000515135">
    <property type="component" value="Unplaced"/>
</dbReference>
<feature type="domain" description="Fucolectin tachylectin-4 pentraxin-1" evidence="10">
    <location>
        <begin position="50"/>
        <end position="193"/>
    </location>
</feature>
<dbReference type="InterPro" id="IPR051941">
    <property type="entry name" value="BG_Antigen-Binding_Lectin"/>
</dbReference>
<dbReference type="SMART" id="SM00607">
    <property type="entry name" value="FTP"/>
    <property type="match status" value="3"/>
</dbReference>
<comment type="subunit">
    <text evidence="3">Homotrimer.</text>
</comment>
<evidence type="ECO:0000256" key="3">
    <source>
        <dbReference type="ARBA" id="ARBA00011233"/>
    </source>
</evidence>
<keyword evidence="6" id="KW-0106">Calcium</keyword>
<feature type="compositionally biased region" description="Pro residues" evidence="8">
    <location>
        <begin position="610"/>
        <end position="619"/>
    </location>
</feature>
<dbReference type="AlphaFoldDB" id="A0A6P4Z253"/>
<comment type="similarity">
    <text evidence="2">Belongs to the fucolectin family.</text>
</comment>
<evidence type="ECO:0000313" key="12">
    <source>
        <dbReference type="RefSeq" id="XP_019630608.1"/>
    </source>
</evidence>
<keyword evidence="5" id="KW-0430">Lectin</keyword>
<dbReference type="InterPro" id="IPR008979">
    <property type="entry name" value="Galactose-bd-like_sf"/>
</dbReference>
<dbReference type="GO" id="GO:0042806">
    <property type="term" value="F:fucose binding"/>
    <property type="evidence" value="ECO:0007669"/>
    <property type="project" value="UniProtKB-ARBA"/>
</dbReference>
<comment type="function">
    <text evidence="1">Acts as a defensive agent. Recognizes blood group fucosylated oligosaccharides including A, B, H and Lewis B-type antigens. Does not recognize Lewis A antigen and has low affinity for monovalent haptens.</text>
</comment>
<evidence type="ECO:0000259" key="10">
    <source>
        <dbReference type="SMART" id="SM00607"/>
    </source>
</evidence>
<feature type="region of interest" description="Disordered" evidence="8">
    <location>
        <begin position="820"/>
        <end position="906"/>
    </location>
</feature>
<keyword evidence="7" id="KW-1015">Disulfide bond</keyword>
<gene>
    <name evidence="12" type="primary">LOC109474706</name>
</gene>